<sequence>MRRPAAKRKLRTTYSIEVRTHVIEFNVLSLLPPLPLVFRACSTSLKPKPLDRLSRADALMTHLRRARCYWICKRGWDDF</sequence>
<reference evidence="1 2" key="1">
    <citation type="journal article" date="2020" name="Mol. Biol. Evol.">
        <title>Distinct Expression and Methylation Patterns for Genes with Different Fates following a Single Whole-Genome Duplication in Flowering Plants.</title>
        <authorList>
            <person name="Shi T."/>
            <person name="Rahmani R.S."/>
            <person name="Gugger P.F."/>
            <person name="Wang M."/>
            <person name="Li H."/>
            <person name="Zhang Y."/>
            <person name="Li Z."/>
            <person name="Wang Q."/>
            <person name="Van de Peer Y."/>
            <person name="Marchal K."/>
            <person name="Chen J."/>
        </authorList>
    </citation>
    <scope>NUCLEOTIDE SEQUENCE [LARGE SCALE GENOMIC DNA]</scope>
    <source>
        <tissue evidence="1">Leaf</tissue>
    </source>
</reference>
<comment type="caution">
    <text evidence="1">The sequence shown here is derived from an EMBL/GenBank/DDBJ whole genome shotgun (WGS) entry which is preliminary data.</text>
</comment>
<evidence type="ECO:0000313" key="1">
    <source>
        <dbReference type="EMBL" id="DAD40063.1"/>
    </source>
</evidence>
<dbReference type="Proteomes" id="UP000607653">
    <property type="component" value="Unassembled WGS sequence"/>
</dbReference>
<keyword evidence="2" id="KW-1185">Reference proteome</keyword>
<protein>
    <submittedName>
        <fullName evidence="1">Uncharacterized protein</fullName>
    </submittedName>
</protein>
<organism evidence="1 2">
    <name type="scientific">Nelumbo nucifera</name>
    <name type="common">Sacred lotus</name>
    <dbReference type="NCBI Taxonomy" id="4432"/>
    <lineage>
        <taxon>Eukaryota</taxon>
        <taxon>Viridiplantae</taxon>
        <taxon>Streptophyta</taxon>
        <taxon>Embryophyta</taxon>
        <taxon>Tracheophyta</taxon>
        <taxon>Spermatophyta</taxon>
        <taxon>Magnoliopsida</taxon>
        <taxon>Proteales</taxon>
        <taxon>Nelumbonaceae</taxon>
        <taxon>Nelumbo</taxon>
    </lineage>
</organism>
<evidence type="ECO:0000313" key="2">
    <source>
        <dbReference type="Proteomes" id="UP000607653"/>
    </source>
</evidence>
<name>A0A822Z668_NELNU</name>
<gene>
    <name evidence="1" type="ORF">HUJ06_014386</name>
</gene>
<accession>A0A822Z668</accession>
<dbReference type="AlphaFoldDB" id="A0A822Z668"/>
<dbReference type="EMBL" id="DUZY01000005">
    <property type="protein sequence ID" value="DAD40063.1"/>
    <property type="molecule type" value="Genomic_DNA"/>
</dbReference>
<proteinExistence type="predicted"/>